<evidence type="ECO:0000256" key="1">
    <source>
        <dbReference type="SAM" id="MobiDB-lite"/>
    </source>
</evidence>
<dbReference type="InterPro" id="IPR036779">
    <property type="entry name" value="LysM_dom_sf"/>
</dbReference>
<sequence>MNGMSQSSNKRLQFSINESIWLQDGERAEDILSMALEPDVAIEENGDFVAIKGALRLTGEYKPLDQPAIDVQEEDSNGHSAFRTIDEINETDEGTALIEHRFPVDITVPAQKVANIEDLYVVIETFDYTLEENRRILLQGDIAITGLTDEKEKTPEVSPSSEGKAPQESVTSRYPEMEKEEKQDSASSIPFDDQPVAIDPSESSYAALSRSDSDNPFLTEFNRSLDDEVDEEEREKDDAFSYPDSFHFESHREPEKEKEQENIQIELKKRDESSDKQPEELETSRIESKKQDESNDNQPEELETSRIESKKQDESNDDQPEELETIHIELKKRDESNDNQSEKLEVSHFEPKKLDKSDDHQTEEVEVSRSEQAGQDIPIPTPAPVIPVSEESTQKPVPMTPQVQPEPASTTPPAQAEPIDEEAKESTMAETEETETEPTKKEANALYLTKMLAGEEDEQFTKVRLCIVQHGDSLEGLSERFSVPITSILRRNQIDSNTLSEGQILYIPTKGK</sequence>
<dbReference type="SUPFAM" id="SSF54106">
    <property type="entry name" value="LysM domain"/>
    <property type="match status" value="1"/>
</dbReference>
<feature type="compositionally biased region" description="Basic and acidic residues" evidence="1">
    <location>
        <begin position="324"/>
        <end position="369"/>
    </location>
</feature>
<dbReference type="AlphaFoldDB" id="A0A6N8CUF5"/>
<protein>
    <submittedName>
        <fullName evidence="3">LysM peptidoglycan-binding domain-containing protein</fullName>
    </submittedName>
</protein>
<evidence type="ECO:0000313" key="4">
    <source>
        <dbReference type="Proteomes" id="UP000440978"/>
    </source>
</evidence>
<gene>
    <name evidence="3" type="ORF">GMB86_06880</name>
</gene>
<dbReference type="Pfam" id="PF20918">
    <property type="entry name" value="SPOCS_spoVID-N"/>
    <property type="match status" value="1"/>
</dbReference>
<reference evidence="3 4" key="1">
    <citation type="submission" date="2019-11" db="EMBL/GenBank/DDBJ databases">
        <title>Terrilactibacillus tamarindus sp. nov. BCM23-1 isolated from bark of Tamarindus indica.</title>
        <authorList>
            <person name="Kingkaew E."/>
            <person name="Tanasupawat S."/>
        </authorList>
    </citation>
    <scope>NUCLEOTIDE SEQUENCE [LARGE SCALE GENOMIC DNA]</scope>
    <source>
        <strain evidence="3 4">BCM23-1</strain>
    </source>
</reference>
<dbReference type="PROSITE" id="PS51782">
    <property type="entry name" value="LYSM"/>
    <property type="match status" value="1"/>
</dbReference>
<accession>A0A6N8CUF5</accession>
<feature type="compositionally biased region" description="Basic and acidic residues" evidence="1">
    <location>
        <begin position="303"/>
        <end position="314"/>
    </location>
</feature>
<feature type="domain" description="LysM" evidence="2">
    <location>
        <begin position="464"/>
        <end position="507"/>
    </location>
</feature>
<comment type="caution">
    <text evidence="3">The sequence shown here is derived from an EMBL/GenBank/DDBJ whole genome shotgun (WGS) entry which is preliminary data.</text>
</comment>
<feature type="compositionally biased region" description="Basic and acidic residues" evidence="1">
    <location>
        <begin position="246"/>
        <end position="293"/>
    </location>
</feature>
<keyword evidence="4" id="KW-1185">Reference proteome</keyword>
<dbReference type="Proteomes" id="UP000440978">
    <property type="component" value="Unassembled WGS sequence"/>
</dbReference>
<evidence type="ECO:0000313" key="3">
    <source>
        <dbReference type="EMBL" id="MTT31736.1"/>
    </source>
</evidence>
<dbReference type="SMART" id="SM00257">
    <property type="entry name" value="LysM"/>
    <property type="match status" value="1"/>
</dbReference>
<dbReference type="EMBL" id="WNHB01000008">
    <property type="protein sequence ID" value="MTT31736.1"/>
    <property type="molecule type" value="Genomic_DNA"/>
</dbReference>
<feature type="compositionally biased region" description="Polar residues" evidence="1">
    <location>
        <begin position="390"/>
        <end position="413"/>
    </location>
</feature>
<feature type="compositionally biased region" description="Basic and acidic residues" evidence="1">
    <location>
        <begin position="175"/>
        <end position="184"/>
    </location>
</feature>
<evidence type="ECO:0000259" key="2">
    <source>
        <dbReference type="PROSITE" id="PS51782"/>
    </source>
</evidence>
<organism evidence="3 4">
    <name type="scientific">Terrilactibacillus tamarindi</name>
    <dbReference type="NCBI Taxonomy" id="2599694"/>
    <lineage>
        <taxon>Bacteria</taxon>
        <taxon>Bacillati</taxon>
        <taxon>Bacillota</taxon>
        <taxon>Bacilli</taxon>
        <taxon>Bacillales</taxon>
        <taxon>Bacillaceae</taxon>
        <taxon>Terrilactibacillus</taxon>
    </lineage>
</organism>
<dbReference type="OrthoDB" id="2966368at2"/>
<proteinExistence type="predicted"/>
<feature type="region of interest" description="Disordered" evidence="1">
    <location>
        <begin position="149"/>
        <end position="443"/>
    </location>
</feature>
<dbReference type="InterPro" id="IPR018392">
    <property type="entry name" value="LysM"/>
</dbReference>
<name>A0A6N8CUF5_9BACI</name>
<dbReference type="InterPro" id="IPR048862">
    <property type="entry name" value="SPOCS_spoVID_N"/>
</dbReference>
<dbReference type="Pfam" id="PF01476">
    <property type="entry name" value="LysM"/>
    <property type="match status" value="1"/>
</dbReference>
<dbReference type="Gene3D" id="3.10.350.10">
    <property type="entry name" value="LysM domain"/>
    <property type="match status" value="1"/>
</dbReference>